<evidence type="ECO:0000313" key="6">
    <source>
        <dbReference type="EMBL" id="KKN51167.1"/>
    </source>
</evidence>
<dbReference type="GO" id="GO:0015937">
    <property type="term" value="P:coenzyme A biosynthetic process"/>
    <property type="evidence" value="ECO:0007669"/>
    <property type="project" value="TreeGrafter"/>
</dbReference>
<dbReference type="SUPFAM" id="SSF53383">
    <property type="entry name" value="PLP-dependent transferases"/>
    <property type="match status" value="1"/>
</dbReference>
<protein>
    <recommendedName>
        <fullName evidence="7">Aspartate 1-decarboxylase</fullName>
    </recommendedName>
</protein>
<keyword evidence="3" id="KW-0663">Pyridoxal phosphate</keyword>
<dbReference type="EMBL" id="LAZR01001076">
    <property type="protein sequence ID" value="KKN51167.1"/>
    <property type="molecule type" value="Genomic_DNA"/>
</dbReference>
<dbReference type="InterPro" id="IPR015422">
    <property type="entry name" value="PyrdxlP-dep_Trfase_small"/>
</dbReference>
<dbReference type="AlphaFoldDB" id="A0A0F9RMY3"/>
<dbReference type="HAMAP" id="MF_01610">
    <property type="entry name" value="MfnA_decarbox"/>
    <property type="match status" value="1"/>
</dbReference>
<evidence type="ECO:0000256" key="2">
    <source>
        <dbReference type="ARBA" id="ARBA00022793"/>
    </source>
</evidence>
<dbReference type="InterPro" id="IPR015421">
    <property type="entry name" value="PyrdxlP-dep_Trfase_major"/>
</dbReference>
<evidence type="ECO:0000256" key="4">
    <source>
        <dbReference type="ARBA" id="ARBA00023239"/>
    </source>
</evidence>
<dbReference type="GO" id="GO:0019752">
    <property type="term" value="P:carboxylic acid metabolic process"/>
    <property type="evidence" value="ECO:0007669"/>
    <property type="project" value="InterPro"/>
</dbReference>
<dbReference type="NCBIfam" id="TIGR03812">
    <property type="entry name" value="tyr_de_CO2_Arch"/>
    <property type="match status" value="1"/>
</dbReference>
<evidence type="ECO:0008006" key="7">
    <source>
        <dbReference type="Google" id="ProtNLM"/>
    </source>
</evidence>
<sequence>MLEQGLKKREILKILEKKLSSDYSYDSYSILGSMCTKPLDIGIEIYEKYVSKNLGDPGLFLGTAALEKELVSEIGKLFGGSNILGTLTTGGSEANLIALRIAKKLKPNIRHPEIILPISAHVSFDKAADMLGIKLRKVNLKERYKFDLNHFESLINKNTCGVVGIAGTTALGLVDPIEKISKIIDEKNLFFHVDAAFGGFTLPFLKLLNYQIPPWNFSVKNVNSITADPHKMGLGLIPTGGFFLKDLSILEDVGYEIPYLAGGNFKHFNITGTRSGGSVIAFWAIIKSLGLDGFKKIMYNCMENTKYLSKLISEIKGIKLVTKPIMNIVGITTENGESVGKLDGELRKRNWMLGKFENFNLIRVVVMPHVKRAHLEKFCEDLAWIAKDLKLHLN</sequence>
<organism evidence="6">
    <name type="scientific">marine sediment metagenome</name>
    <dbReference type="NCBI Taxonomy" id="412755"/>
    <lineage>
        <taxon>unclassified sequences</taxon>
        <taxon>metagenomes</taxon>
        <taxon>ecological metagenomes</taxon>
    </lineage>
</organism>
<proteinExistence type="inferred from homology"/>
<dbReference type="GO" id="GO:0004068">
    <property type="term" value="F:aspartate 1-decarboxylase activity"/>
    <property type="evidence" value="ECO:0007669"/>
    <property type="project" value="TreeGrafter"/>
</dbReference>
<dbReference type="Pfam" id="PF00282">
    <property type="entry name" value="Pyridoxal_deC"/>
    <property type="match status" value="1"/>
</dbReference>
<dbReference type="InterPro" id="IPR020931">
    <property type="entry name" value="MfnA"/>
</dbReference>
<comment type="cofactor">
    <cofactor evidence="1">
        <name>pyridoxal 5'-phosphate</name>
        <dbReference type="ChEBI" id="CHEBI:597326"/>
    </cofactor>
</comment>
<dbReference type="GO" id="GO:0030170">
    <property type="term" value="F:pyridoxal phosphate binding"/>
    <property type="evidence" value="ECO:0007669"/>
    <property type="project" value="InterPro"/>
</dbReference>
<dbReference type="Gene3D" id="3.40.640.10">
    <property type="entry name" value="Type I PLP-dependent aspartate aminotransferase-like (Major domain)"/>
    <property type="match status" value="1"/>
</dbReference>
<comment type="caution">
    <text evidence="6">The sequence shown here is derived from an EMBL/GenBank/DDBJ whole genome shotgun (WGS) entry which is preliminary data.</text>
</comment>
<dbReference type="InterPro" id="IPR050477">
    <property type="entry name" value="GrpII_AminoAcid_Decarb"/>
</dbReference>
<evidence type="ECO:0000256" key="1">
    <source>
        <dbReference type="ARBA" id="ARBA00001933"/>
    </source>
</evidence>
<dbReference type="InterPro" id="IPR015424">
    <property type="entry name" value="PyrdxlP-dep_Trfase"/>
</dbReference>
<dbReference type="InterPro" id="IPR002129">
    <property type="entry name" value="PyrdxlP-dep_de-COase"/>
</dbReference>
<dbReference type="PANTHER" id="PTHR42735">
    <property type="match status" value="1"/>
</dbReference>
<name>A0A0F9RMY3_9ZZZZ</name>
<gene>
    <name evidence="6" type="ORF">LCGC14_0625470</name>
</gene>
<comment type="similarity">
    <text evidence="5">Belongs to the group II decarboxylase family. Sphingosine-1-phosphate lyase subfamily.</text>
</comment>
<evidence type="ECO:0000256" key="5">
    <source>
        <dbReference type="ARBA" id="ARBA00038302"/>
    </source>
</evidence>
<accession>A0A0F9RMY3</accession>
<dbReference type="PANTHER" id="PTHR42735:SF6">
    <property type="entry name" value="SPHINGOSINE-1-PHOSPHATE LYASE 1"/>
    <property type="match status" value="1"/>
</dbReference>
<dbReference type="Gene3D" id="3.90.1150.10">
    <property type="entry name" value="Aspartate Aminotransferase, domain 1"/>
    <property type="match status" value="1"/>
</dbReference>
<reference evidence="6" key="1">
    <citation type="journal article" date="2015" name="Nature">
        <title>Complex archaea that bridge the gap between prokaryotes and eukaryotes.</title>
        <authorList>
            <person name="Spang A."/>
            <person name="Saw J.H."/>
            <person name="Jorgensen S.L."/>
            <person name="Zaremba-Niedzwiedzka K."/>
            <person name="Martijn J."/>
            <person name="Lind A.E."/>
            <person name="van Eijk R."/>
            <person name="Schleper C."/>
            <person name="Guy L."/>
            <person name="Ettema T.J."/>
        </authorList>
    </citation>
    <scope>NUCLEOTIDE SEQUENCE</scope>
</reference>
<keyword evidence="2" id="KW-0210">Decarboxylase</keyword>
<keyword evidence="4" id="KW-0456">Lyase</keyword>
<evidence type="ECO:0000256" key="3">
    <source>
        <dbReference type="ARBA" id="ARBA00022898"/>
    </source>
</evidence>